<dbReference type="PANTHER" id="PTHR46162:SF2">
    <property type="entry name" value="ANKYRIN REPEAT-CONTAINING PROTEIN-RELATED"/>
    <property type="match status" value="1"/>
</dbReference>
<dbReference type="STRING" id="3818.A0A444XYG9"/>
<feature type="domain" description="MATH" evidence="1">
    <location>
        <begin position="15"/>
        <end position="150"/>
    </location>
</feature>
<dbReference type="Proteomes" id="UP000289738">
    <property type="component" value="Chromosome B08"/>
</dbReference>
<evidence type="ECO:0000313" key="3">
    <source>
        <dbReference type="Proteomes" id="UP000289738"/>
    </source>
</evidence>
<organism evidence="2 3">
    <name type="scientific">Arachis hypogaea</name>
    <name type="common">Peanut</name>
    <dbReference type="NCBI Taxonomy" id="3818"/>
    <lineage>
        <taxon>Eukaryota</taxon>
        <taxon>Viridiplantae</taxon>
        <taxon>Streptophyta</taxon>
        <taxon>Embryophyta</taxon>
        <taxon>Tracheophyta</taxon>
        <taxon>Spermatophyta</taxon>
        <taxon>Magnoliopsida</taxon>
        <taxon>eudicotyledons</taxon>
        <taxon>Gunneridae</taxon>
        <taxon>Pentapetalae</taxon>
        <taxon>rosids</taxon>
        <taxon>fabids</taxon>
        <taxon>Fabales</taxon>
        <taxon>Fabaceae</taxon>
        <taxon>Papilionoideae</taxon>
        <taxon>50 kb inversion clade</taxon>
        <taxon>dalbergioids sensu lato</taxon>
        <taxon>Dalbergieae</taxon>
        <taxon>Pterocarpus clade</taxon>
        <taxon>Arachis</taxon>
    </lineage>
</organism>
<dbReference type="Pfam" id="PF22486">
    <property type="entry name" value="MATH_2"/>
    <property type="match status" value="2"/>
</dbReference>
<dbReference type="InterPro" id="IPR002083">
    <property type="entry name" value="MATH/TRAF_dom"/>
</dbReference>
<dbReference type="OrthoDB" id="1883087at2759"/>
<feature type="domain" description="MATH" evidence="1">
    <location>
        <begin position="174"/>
        <end position="303"/>
    </location>
</feature>
<comment type="caution">
    <text evidence="2">The sequence shown here is derived from an EMBL/GenBank/DDBJ whole genome shotgun (WGS) entry which is preliminary data.</text>
</comment>
<sequence length="313" mass="35594">MDFQDGISRFISNSPPAHYVVKIQFSLLTNNSIERYESGIFEAGGYKWKLILYPSGNKGKNVKDHISLYLALEGASSFNHDWEICVNLRFFVLDQNNHNYLVTQDTIKRERRYNKMNIESGFDQFFPLKDFNDSSKGYLVDDICTFGAEVFVCKERNMGKGNGESLAMIKDVITYKHRWRIDNYSGFGSECLESKPFNTGKYKWIMKLYPKGQGTGIGSGYLSLYIALADPTSLLPSGSKIYAQITLRILDQKQSNDWFGKGNYWISGSSGEIGYNRFMLLNNFTSQYNGYLVKDSSSLEAEVTILGVVDALF</sequence>
<accession>A0A444XYG9</accession>
<dbReference type="SUPFAM" id="SSF49599">
    <property type="entry name" value="TRAF domain-like"/>
    <property type="match status" value="2"/>
</dbReference>
<dbReference type="SMART" id="SM00061">
    <property type="entry name" value="MATH"/>
    <property type="match status" value="2"/>
</dbReference>
<evidence type="ECO:0000313" key="2">
    <source>
        <dbReference type="EMBL" id="RYQ94726.1"/>
    </source>
</evidence>
<proteinExistence type="predicted"/>
<dbReference type="PROSITE" id="PS50144">
    <property type="entry name" value="MATH"/>
    <property type="match status" value="2"/>
</dbReference>
<keyword evidence="3" id="KW-1185">Reference proteome</keyword>
<dbReference type="PANTHER" id="PTHR46162">
    <property type="entry name" value="TRAF-LIKE FAMILY PROTEIN"/>
    <property type="match status" value="1"/>
</dbReference>
<dbReference type="EMBL" id="SDMP01000018">
    <property type="protein sequence ID" value="RYQ94726.1"/>
    <property type="molecule type" value="Genomic_DNA"/>
</dbReference>
<dbReference type="CDD" id="cd00121">
    <property type="entry name" value="MATH"/>
    <property type="match status" value="2"/>
</dbReference>
<dbReference type="Gene3D" id="2.60.210.10">
    <property type="entry name" value="Apoptosis, Tumor Necrosis Factor Receptor Associated Protein 2, Chain A"/>
    <property type="match status" value="2"/>
</dbReference>
<dbReference type="InterPro" id="IPR008974">
    <property type="entry name" value="TRAF-like"/>
</dbReference>
<name>A0A444XYG9_ARAHY</name>
<protein>
    <recommendedName>
        <fullName evidence="1">MATH domain-containing protein</fullName>
    </recommendedName>
</protein>
<reference evidence="2 3" key="1">
    <citation type="submission" date="2019-01" db="EMBL/GenBank/DDBJ databases">
        <title>Sequencing of cultivated peanut Arachis hypogaea provides insights into genome evolution and oil improvement.</title>
        <authorList>
            <person name="Chen X."/>
        </authorList>
    </citation>
    <scope>NUCLEOTIDE SEQUENCE [LARGE SCALE GENOMIC DNA]</scope>
    <source>
        <strain evidence="3">cv. Fuhuasheng</strain>
        <tissue evidence="2">Leaves</tissue>
    </source>
</reference>
<dbReference type="AlphaFoldDB" id="A0A444XYG9"/>
<gene>
    <name evidence="2" type="ORF">Ahy_B08g089657</name>
</gene>
<evidence type="ECO:0000259" key="1">
    <source>
        <dbReference type="PROSITE" id="PS50144"/>
    </source>
</evidence>